<evidence type="ECO:0000256" key="5">
    <source>
        <dbReference type="SAM" id="MobiDB-lite"/>
    </source>
</evidence>
<dbReference type="AlphaFoldDB" id="A0AAD7ACI3"/>
<dbReference type="PANTHER" id="PTHR15549:SF30">
    <property type="entry name" value="MID2 DOMAIN-CONTAINING PROTEIN"/>
    <property type="match status" value="1"/>
</dbReference>
<proteinExistence type="predicted"/>
<sequence>MMIASSSSADLASSTISIPPSGSTPVSETSSPVAAAQYTTFETSANGARTITSTQIVSASSTPSLHVAGAASTSGPSFFQNTAAVAGVFTAVGLIYALLFIYLLILLVRRRRQRALEREMDAVSFVPASLRAIVDYADADDPQHLPSLDPSSDTSRSHGGHSGYSGDIWTQPQLPAPQQQQNSYGFPQQREYTPGGYGGATVGGARKQSETVQAQRARVYRIQIHAGSESESDLTHRPQSAVVHDDDDEAPPAAGDYLSSYTSPPPSLESGYADATSPAVDVPLSRDEVQERQLL</sequence>
<evidence type="ECO:0000256" key="3">
    <source>
        <dbReference type="ARBA" id="ARBA00022989"/>
    </source>
</evidence>
<dbReference type="GO" id="GO:0071944">
    <property type="term" value="C:cell periphery"/>
    <property type="evidence" value="ECO:0007669"/>
    <property type="project" value="UniProtKB-ARBA"/>
</dbReference>
<dbReference type="GO" id="GO:0016020">
    <property type="term" value="C:membrane"/>
    <property type="evidence" value="ECO:0007669"/>
    <property type="project" value="UniProtKB-SubCell"/>
</dbReference>
<keyword evidence="3 6" id="KW-1133">Transmembrane helix</keyword>
<feature type="region of interest" description="Disordered" evidence="5">
    <location>
        <begin position="1"/>
        <end position="29"/>
    </location>
</feature>
<protein>
    <recommendedName>
        <fullName evidence="9">Transmembrane protein</fullName>
    </recommendedName>
</protein>
<evidence type="ECO:0000256" key="6">
    <source>
        <dbReference type="SAM" id="Phobius"/>
    </source>
</evidence>
<accession>A0AAD7ACI3</accession>
<feature type="compositionally biased region" description="Basic and acidic residues" evidence="5">
    <location>
        <begin position="284"/>
        <end position="295"/>
    </location>
</feature>
<reference evidence="7" key="1">
    <citation type="submission" date="2023-03" db="EMBL/GenBank/DDBJ databases">
        <title>Massive genome expansion in bonnet fungi (Mycena s.s.) driven by repeated elements and novel gene families across ecological guilds.</title>
        <authorList>
            <consortium name="Lawrence Berkeley National Laboratory"/>
            <person name="Harder C.B."/>
            <person name="Miyauchi S."/>
            <person name="Viragh M."/>
            <person name="Kuo A."/>
            <person name="Thoen E."/>
            <person name="Andreopoulos B."/>
            <person name="Lu D."/>
            <person name="Skrede I."/>
            <person name="Drula E."/>
            <person name="Henrissat B."/>
            <person name="Morin E."/>
            <person name="Kohler A."/>
            <person name="Barry K."/>
            <person name="LaButti K."/>
            <person name="Morin E."/>
            <person name="Salamov A."/>
            <person name="Lipzen A."/>
            <person name="Mereny Z."/>
            <person name="Hegedus B."/>
            <person name="Baldrian P."/>
            <person name="Stursova M."/>
            <person name="Weitz H."/>
            <person name="Taylor A."/>
            <person name="Grigoriev I.V."/>
            <person name="Nagy L.G."/>
            <person name="Martin F."/>
            <person name="Kauserud H."/>
        </authorList>
    </citation>
    <scope>NUCLEOTIDE SEQUENCE</scope>
    <source>
        <strain evidence="7">CBHHK002</strain>
    </source>
</reference>
<evidence type="ECO:0000313" key="7">
    <source>
        <dbReference type="EMBL" id="KAJ7354155.1"/>
    </source>
</evidence>
<keyword evidence="4 6" id="KW-0472">Membrane</keyword>
<feature type="compositionally biased region" description="Low complexity" evidence="5">
    <location>
        <begin position="1"/>
        <end position="27"/>
    </location>
</feature>
<evidence type="ECO:0000256" key="1">
    <source>
        <dbReference type="ARBA" id="ARBA00004167"/>
    </source>
</evidence>
<dbReference type="Proteomes" id="UP001218218">
    <property type="component" value="Unassembled WGS sequence"/>
</dbReference>
<feature type="compositionally biased region" description="Low complexity" evidence="5">
    <location>
        <begin position="251"/>
        <end position="262"/>
    </location>
</feature>
<feature type="compositionally biased region" description="Low complexity" evidence="5">
    <location>
        <begin position="171"/>
        <end position="181"/>
    </location>
</feature>
<gene>
    <name evidence="7" type="ORF">DFH08DRAFT_41247</name>
</gene>
<evidence type="ECO:0000313" key="8">
    <source>
        <dbReference type="Proteomes" id="UP001218218"/>
    </source>
</evidence>
<evidence type="ECO:0000256" key="2">
    <source>
        <dbReference type="ARBA" id="ARBA00022692"/>
    </source>
</evidence>
<evidence type="ECO:0008006" key="9">
    <source>
        <dbReference type="Google" id="ProtNLM"/>
    </source>
</evidence>
<dbReference type="PANTHER" id="PTHR15549">
    <property type="entry name" value="PAIRED IMMUNOGLOBULIN-LIKE TYPE 2 RECEPTOR"/>
    <property type="match status" value="1"/>
</dbReference>
<keyword evidence="8" id="KW-1185">Reference proteome</keyword>
<organism evidence="7 8">
    <name type="scientific">Mycena albidolilacea</name>
    <dbReference type="NCBI Taxonomy" id="1033008"/>
    <lineage>
        <taxon>Eukaryota</taxon>
        <taxon>Fungi</taxon>
        <taxon>Dikarya</taxon>
        <taxon>Basidiomycota</taxon>
        <taxon>Agaricomycotina</taxon>
        <taxon>Agaricomycetes</taxon>
        <taxon>Agaricomycetidae</taxon>
        <taxon>Agaricales</taxon>
        <taxon>Marasmiineae</taxon>
        <taxon>Mycenaceae</taxon>
        <taxon>Mycena</taxon>
    </lineage>
</organism>
<feature type="transmembrane region" description="Helical" evidence="6">
    <location>
        <begin position="83"/>
        <end position="108"/>
    </location>
</feature>
<dbReference type="InterPro" id="IPR051694">
    <property type="entry name" value="Immunoregulatory_rcpt-like"/>
</dbReference>
<comment type="caution">
    <text evidence="7">The sequence shown here is derived from an EMBL/GenBank/DDBJ whole genome shotgun (WGS) entry which is preliminary data.</text>
</comment>
<evidence type="ECO:0000256" key="4">
    <source>
        <dbReference type="ARBA" id="ARBA00023136"/>
    </source>
</evidence>
<feature type="region of interest" description="Disordered" evidence="5">
    <location>
        <begin position="225"/>
        <end position="295"/>
    </location>
</feature>
<feature type="region of interest" description="Disordered" evidence="5">
    <location>
        <begin position="141"/>
        <end position="211"/>
    </location>
</feature>
<comment type="subcellular location">
    <subcellularLocation>
        <location evidence="1">Membrane</location>
        <topology evidence="1">Single-pass membrane protein</topology>
    </subcellularLocation>
</comment>
<keyword evidence="2 6" id="KW-0812">Transmembrane</keyword>
<dbReference type="EMBL" id="JARIHO010000010">
    <property type="protein sequence ID" value="KAJ7354155.1"/>
    <property type="molecule type" value="Genomic_DNA"/>
</dbReference>
<name>A0AAD7ACI3_9AGAR</name>